<dbReference type="EMBL" id="PDJK01000002">
    <property type="protein sequence ID" value="PFG49271.1"/>
    <property type="molecule type" value="Genomic_DNA"/>
</dbReference>
<organism evidence="1 2">
    <name type="scientific">Amycolatopsis sulphurea</name>
    <dbReference type="NCBI Taxonomy" id="76022"/>
    <lineage>
        <taxon>Bacteria</taxon>
        <taxon>Bacillati</taxon>
        <taxon>Actinomycetota</taxon>
        <taxon>Actinomycetes</taxon>
        <taxon>Pseudonocardiales</taxon>
        <taxon>Pseudonocardiaceae</taxon>
        <taxon>Amycolatopsis</taxon>
    </lineage>
</organism>
<dbReference type="RefSeq" id="WP_098513204.1">
    <property type="nucleotide sequence ID" value="NZ_JBIAKZ010000021.1"/>
</dbReference>
<comment type="caution">
    <text evidence="1">The sequence shown here is derived from an EMBL/GenBank/DDBJ whole genome shotgun (WGS) entry which is preliminary data.</text>
</comment>
<dbReference type="AlphaFoldDB" id="A0A2A9FEV0"/>
<protein>
    <recommendedName>
        <fullName evidence="3">Prevent-host-death family protein</fullName>
    </recommendedName>
</protein>
<dbReference type="Proteomes" id="UP000243542">
    <property type="component" value="Unassembled WGS sequence"/>
</dbReference>
<keyword evidence="2" id="KW-1185">Reference proteome</keyword>
<reference evidence="1 2" key="1">
    <citation type="submission" date="2017-10" db="EMBL/GenBank/DDBJ databases">
        <title>Sequencing the genomes of 1000 actinobacteria strains.</title>
        <authorList>
            <person name="Klenk H.-P."/>
        </authorList>
    </citation>
    <scope>NUCLEOTIDE SEQUENCE [LARGE SCALE GENOMIC DNA]</scope>
    <source>
        <strain evidence="1 2">DSM 46092</strain>
    </source>
</reference>
<evidence type="ECO:0000313" key="2">
    <source>
        <dbReference type="Proteomes" id="UP000243542"/>
    </source>
</evidence>
<sequence>MTVREVNISELSLHPRRVVAQLEQSADRSVRIRRREKDQQDLLLITAERAEQVVAAASATTKIFVELMRRSDQAVTLATEVLPAAFPWVRYLPKEDVQTFVAELVETLERAESLGNPAPVAILVAEWKRTAEIHADPELAAILGRPGEDFGEVPPPGQP</sequence>
<evidence type="ECO:0000313" key="1">
    <source>
        <dbReference type="EMBL" id="PFG49271.1"/>
    </source>
</evidence>
<proteinExistence type="predicted"/>
<name>A0A2A9FEV0_9PSEU</name>
<accession>A0A2A9FEV0</accession>
<gene>
    <name evidence="1" type="ORF">ATK36_4412</name>
</gene>
<evidence type="ECO:0008006" key="3">
    <source>
        <dbReference type="Google" id="ProtNLM"/>
    </source>
</evidence>